<dbReference type="InterPro" id="IPR001433">
    <property type="entry name" value="OxRdtase_FAD/NAD-bd"/>
</dbReference>
<comment type="similarity">
    <text evidence="2">Belongs to the flavoprotein pyridine nucleotide cytochrome reductase family.</text>
</comment>
<dbReference type="Gene3D" id="3.40.50.80">
    <property type="entry name" value="Nucleotide-binding domain of ferredoxin-NADP reductase (FNR) module"/>
    <property type="match status" value="1"/>
</dbReference>
<keyword evidence="3 6" id="KW-0285">Flavoprotein</keyword>
<evidence type="ECO:0000259" key="8">
    <source>
        <dbReference type="PROSITE" id="PS51384"/>
    </source>
</evidence>
<feature type="binding site" evidence="6">
    <location>
        <position position="185"/>
    </location>
    <ligand>
        <name>FAD</name>
        <dbReference type="ChEBI" id="CHEBI:57692"/>
    </ligand>
</feature>
<proteinExistence type="inferred from homology"/>
<evidence type="ECO:0000313" key="9">
    <source>
        <dbReference type="EMBL" id="CAD8348261.1"/>
    </source>
</evidence>
<dbReference type="PRINTS" id="PR00406">
    <property type="entry name" value="CYTB5RDTASE"/>
</dbReference>
<dbReference type="SUPFAM" id="SSF55856">
    <property type="entry name" value="Cytochrome b5-like heme/steroid binding domain"/>
    <property type="match status" value="1"/>
</dbReference>
<dbReference type="InterPro" id="IPR017938">
    <property type="entry name" value="Riboflavin_synthase-like_b-brl"/>
</dbReference>
<dbReference type="PANTHER" id="PTHR19370">
    <property type="entry name" value="NADH-CYTOCHROME B5 REDUCTASE"/>
    <property type="match status" value="1"/>
</dbReference>
<dbReference type="InterPro" id="IPR036400">
    <property type="entry name" value="Cyt_B5-like_heme/steroid_sf"/>
</dbReference>
<evidence type="ECO:0000256" key="2">
    <source>
        <dbReference type="ARBA" id="ARBA00006105"/>
    </source>
</evidence>
<keyword evidence="4 6" id="KW-0274">FAD</keyword>
<feature type="binding site" evidence="6">
    <location>
        <position position="192"/>
    </location>
    <ligand>
        <name>FAD</name>
        <dbReference type="ChEBI" id="CHEBI:57692"/>
    </ligand>
</feature>
<evidence type="ECO:0000256" key="3">
    <source>
        <dbReference type="ARBA" id="ARBA00022630"/>
    </source>
</evidence>
<dbReference type="InterPro" id="IPR008333">
    <property type="entry name" value="Cbr1-like_FAD-bd_dom"/>
</dbReference>
<protein>
    <recommendedName>
        <fullName evidence="10">Cytochrome-b5 reductase</fullName>
    </recommendedName>
</protein>
<evidence type="ECO:0000259" key="7">
    <source>
        <dbReference type="PROSITE" id="PS50255"/>
    </source>
</evidence>
<comment type="cofactor">
    <cofactor evidence="1 6">
        <name>FAD</name>
        <dbReference type="ChEBI" id="CHEBI:57692"/>
    </cofactor>
</comment>
<evidence type="ECO:0000256" key="5">
    <source>
        <dbReference type="ARBA" id="ARBA00023002"/>
    </source>
</evidence>
<dbReference type="InterPro" id="IPR001199">
    <property type="entry name" value="Cyt_B5-like_heme/steroid-bd"/>
</dbReference>
<dbReference type="Pfam" id="PF00173">
    <property type="entry name" value="Cyt-b5"/>
    <property type="match status" value="1"/>
</dbReference>
<reference evidence="9" key="1">
    <citation type="submission" date="2021-01" db="EMBL/GenBank/DDBJ databases">
        <authorList>
            <person name="Corre E."/>
            <person name="Pelletier E."/>
            <person name="Niang G."/>
            <person name="Scheremetjew M."/>
            <person name="Finn R."/>
            <person name="Kale V."/>
            <person name="Holt S."/>
            <person name="Cochrane G."/>
            <person name="Meng A."/>
            <person name="Brown T."/>
            <person name="Cohen L."/>
        </authorList>
    </citation>
    <scope>NUCLEOTIDE SEQUENCE</scope>
    <source>
        <strain evidence="9">Pbaha01</strain>
    </source>
</reference>
<dbReference type="Gene3D" id="2.40.30.10">
    <property type="entry name" value="Translation factors"/>
    <property type="match status" value="1"/>
</dbReference>
<feature type="binding site" evidence="6">
    <location>
        <position position="237"/>
    </location>
    <ligand>
        <name>FAD</name>
        <dbReference type="ChEBI" id="CHEBI:57692"/>
    </ligand>
</feature>
<feature type="domain" description="Cytochrome b5 heme-binding" evidence="7">
    <location>
        <begin position="8"/>
        <end position="102"/>
    </location>
</feature>
<name>A0A7S0FAR6_9DINO</name>
<dbReference type="SUPFAM" id="SSF63380">
    <property type="entry name" value="Riboflavin synthase domain-like"/>
    <property type="match status" value="1"/>
</dbReference>
<dbReference type="InterPro" id="IPR039261">
    <property type="entry name" value="FNR_nucleotide-bd"/>
</dbReference>
<dbReference type="InterPro" id="IPR017927">
    <property type="entry name" value="FAD-bd_FR_type"/>
</dbReference>
<feature type="binding site" evidence="6">
    <location>
        <position position="183"/>
    </location>
    <ligand>
        <name>FAD</name>
        <dbReference type="ChEBI" id="CHEBI:57692"/>
    </ligand>
</feature>
<feature type="binding site" evidence="6">
    <location>
        <position position="166"/>
    </location>
    <ligand>
        <name>FAD</name>
        <dbReference type="ChEBI" id="CHEBI:57692"/>
    </ligand>
</feature>
<evidence type="ECO:0008006" key="10">
    <source>
        <dbReference type="Google" id="ProtNLM"/>
    </source>
</evidence>
<dbReference type="GO" id="GO:0016491">
    <property type="term" value="F:oxidoreductase activity"/>
    <property type="evidence" value="ECO:0007669"/>
    <property type="project" value="UniProtKB-KW"/>
</dbReference>
<sequence>MAVCERLIRKYHLKEIPWETFQNMVKSGRALMVVHGSIIDIGAWGPLHPGGSMVLEPYRGRDATDIFDGEAVYTDVTGFQRHYAHPVAAKEKLSSLRIGTLVRSQGKARDTMHSVGFREYEMRLVSKEALTQSGEVLKFELVTNSPLFYGHSCRFIRPETGLAREYSPIGAAIKADSLHLYFIIKIYAQGEMTQWLAGLFPGDLVMVKETVCPVLRSPVQHGCWQRLLMLCAGTGITPMLRLIEYHTANRDNEDLRDMRLVLVWWLPRLSDAFLKETELQDMVQKLSGRLRVRICFTRETQDSLQGSEYSKSSLVEVATGRQVDESIVWVKSEIGHLSTGDENGHVRGLICGPAAFVQSMPGVVRKRMLAVCDRLLVL</sequence>
<dbReference type="Gene3D" id="3.10.120.10">
    <property type="entry name" value="Cytochrome b5-like heme/steroid binding domain"/>
    <property type="match status" value="1"/>
</dbReference>
<accession>A0A7S0FAR6</accession>
<dbReference type="EMBL" id="HBEG01006794">
    <property type="protein sequence ID" value="CAD8348261.1"/>
    <property type="molecule type" value="Transcribed_RNA"/>
</dbReference>
<keyword evidence="5" id="KW-0560">Oxidoreductase</keyword>
<gene>
    <name evidence="9" type="ORF">PBAH0796_LOCUS4000</name>
</gene>
<evidence type="ECO:0000256" key="6">
    <source>
        <dbReference type="PIRSR" id="PIRSR601834-1"/>
    </source>
</evidence>
<dbReference type="SMART" id="SM01117">
    <property type="entry name" value="Cyt-b5"/>
    <property type="match status" value="1"/>
</dbReference>
<dbReference type="SUPFAM" id="SSF52343">
    <property type="entry name" value="Ferredoxin reductase-like, C-terminal NADP-linked domain"/>
    <property type="match status" value="1"/>
</dbReference>
<dbReference type="PROSITE" id="PS51384">
    <property type="entry name" value="FAD_FR"/>
    <property type="match status" value="1"/>
</dbReference>
<dbReference type="Pfam" id="PF00970">
    <property type="entry name" value="FAD_binding_6"/>
    <property type="match status" value="1"/>
</dbReference>
<evidence type="ECO:0000256" key="1">
    <source>
        <dbReference type="ARBA" id="ARBA00001974"/>
    </source>
</evidence>
<dbReference type="PANTHER" id="PTHR19370:SF184">
    <property type="entry name" value="NADH-CYTOCHROME B5 REDUCTASE-LIKE"/>
    <property type="match status" value="1"/>
</dbReference>
<organism evidence="9">
    <name type="scientific">Pyrodinium bahamense</name>
    <dbReference type="NCBI Taxonomy" id="73915"/>
    <lineage>
        <taxon>Eukaryota</taxon>
        <taxon>Sar</taxon>
        <taxon>Alveolata</taxon>
        <taxon>Dinophyceae</taxon>
        <taxon>Gonyaulacales</taxon>
        <taxon>Pyrocystaceae</taxon>
        <taxon>Pyrodinium</taxon>
    </lineage>
</organism>
<dbReference type="PROSITE" id="PS50255">
    <property type="entry name" value="CYTOCHROME_B5_2"/>
    <property type="match status" value="1"/>
</dbReference>
<evidence type="ECO:0000256" key="4">
    <source>
        <dbReference type="ARBA" id="ARBA00022827"/>
    </source>
</evidence>
<dbReference type="Pfam" id="PF00175">
    <property type="entry name" value="NAD_binding_1"/>
    <property type="match status" value="1"/>
</dbReference>
<feature type="binding site" evidence="6">
    <location>
        <position position="164"/>
    </location>
    <ligand>
        <name>FAD</name>
        <dbReference type="ChEBI" id="CHEBI:57692"/>
    </ligand>
</feature>
<dbReference type="AlphaFoldDB" id="A0A7S0FAR6"/>
<feature type="domain" description="FAD-binding FR-type" evidence="8">
    <location>
        <begin position="117"/>
        <end position="220"/>
    </location>
</feature>
<dbReference type="InterPro" id="IPR001834">
    <property type="entry name" value="CBR-like"/>
</dbReference>